<feature type="transmembrane region" description="Helical" evidence="1">
    <location>
        <begin position="449"/>
        <end position="468"/>
    </location>
</feature>
<proteinExistence type="predicted"/>
<feature type="transmembrane region" description="Helical" evidence="1">
    <location>
        <begin position="425"/>
        <end position="443"/>
    </location>
</feature>
<keyword evidence="1" id="KW-0812">Transmembrane</keyword>
<dbReference type="PANTHER" id="PTHR34219:SF6">
    <property type="entry name" value="BLR3280 PROTEIN"/>
    <property type="match status" value="1"/>
</dbReference>
<organism evidence="2 3">
    <name type="scientific">Bradyrhizobium canariense</name>
    <dbReference type="NCBI Taxonomy" id="255045"/>
    <lineage>
        <taxon>Bacteria</taxon>
        <taxon>Pseudomonadati</taxon>
        <taxon>Pseudomonadota</taxon>
        <taxon>Alphaproteobacteria</taxon>
        <taxon>Hyphomicrobiales</taxon>
        <taxon>Nitrobacteraceae</taxon>
        <taxon>Bradyrhizobium</taxon>
    </lineage>
</organism>
<keyword evidence="1" id="KW-1133">Transmembrane helix</keyword>
<dbReference type="PANTHER" id="PTHR34219">
    <property type="entry name" value="IRON-REGULATED INNER MEMBRANE PROTEIN-RELATED"/>
    <property type="match status" value="1"/>
</dbReference>
<evidence type="ECO:0008006" key="4">
    <source>
        <dbReference type="Google" id="ProtNLM"/>
    </source>
</evidence>
<keyword evidence="1" id="KW-0472">Membrane</keyword>
<feature type="transmembrane region" description="Helical" evidence="1">
    <location>
        <begin position="12"/>
        <end position="33"/>
    </location>
</feature>
<dbReference type="RefSeq" id="WP_085352380.1">
    <property type="nucleotide sequence ID" value="NZ_JAFBBN010000001.1"/>
</dbReference>
<protein>
    <recommendedName>
        <fullName evidence="4">PepSY-associated TM region</fullName>
    </recommendedName>
</protein>
<accession>A0A1X3EAX5</accession>
<dbReference type="AlphaFoldDB" id="A0A1X3EAX5"/>
<dbReference type="OrthoDB" id="9760788at2"/>
<dbReference type="EMBL" id="NAFI01000177">
    <property type="protein sequence ID" value="OSJ07047.1"/>
    <property type="molecule type" value="Genomic_DNA"/>
</dbReference>
<dbReference type="Pfam" id="PF03929">
    <property type="entry name" value="PepSY_TM"/>
    <property type="match status" value="1"/>
</dbReference>
<evidence type="ECO:0000313" key="3">
    <source>
        <dbReference type="Proteomes" id="UP000193553"/>
    </source>
</evidence>
<dbReference type="Proteomes" id="UP000193553">
    <property type="component" value="Unassembled WGS sequence"/>
</dbReference>
<reference evidence="2 3" key="1">
    <citation type="submission" date="2017-03" db="EMBL/GenBank/DDBJ databases">
        <title>Whole genome sequences of fourteen strains of Bradyrhizobium canariense and one strain of Bradyrhizobium japonicum isolated from Lupinus (Papilionoideae: Genisteae) species in Algeria.</title>
        <authorList>
            <person name="Crovadore J."/>
            <person name="Chekireb D."/>
            <person name="Brachmann A."/>
            <person name="Chablais R."/>
            <person name="Cochard B."/>
            <person name="Lefort F."/>
        </authorList>
    </citation>
    <scope>NUCLEOTIDE SEQUENCE [LARGE SCALE GENOMIC DNA]</scope>
    <source>
        <strain evidence="2 3">UBMA195</strain>
    </source>
</reference>
<evidence type="ECO:0000313" key="2">
    <source>
        <dbReference type="EMBL" id="OSJ07047.1"/>
    </source>
</evidence>
<comment type="caution">
    <text evidence="2">The sequence shown here is derived from an EMBL/GenBank/DDBJ whole genome shotgun (WGS) entry which is preliminary data.</text>
</comment>
<name>A0A1X3EAX5_9BRAD</name>
<sequence length="477" mass="51953">MMRAIVLLHRWLGIAFCLLFAMWFATGIVMHFVPFPSLTEAERFAGLGPLASAGTRIAVADAVAASGIADATRVRLIQRSDGPVYVVSGPSRAGAIRASDGGDASVASSDVALAIARDHARSRGLDAGPTEIVARSDYDQWSVPNGFDRHRPLFRVALGDADGREVYVSSLTGEIVLDTTRNERTWNLVGSVLHWIYPTVLRSNWSLWDRVVWTLSLLALIAALLGSVLGLARIKPRSGLIGSPYRGWHALHHLIGLVAMVFVLSWIFSGWLSMDHGRLFSRGQWASAESSVMNASPNWTAAPSLDRQPVSPSTREIEWFAFNGTLYRRDRTALAGQTLIKAGDAPRDGPTRSLDVHEVQGLTARLAAGCGGPSVLAEDDNYPARSTVPGAPVYRSYCGDLWFDIDGADGNLLQRLDPSRRAYRWFYGALHTLDFPVLVAHPLLRDGLVVGLCSLGFLFSITGIIIGWRRLRPSFAA</sequence>
<dbReference type="InterPro" id="IPR005625">
    <property type="entry name" value="PepSY-ass_TM"/>
</dbReference>
<evidence type="ECO:0000256" key="1">
    <source>
        <dbReference type="SAM" id="Phobius"/>
    </source>
</evidence>
<feature type="transmembrane region" description="Helical" evidence="1">
    <location>
        <begin position="211"/>
        <end position="234"/>
    </location>
</feature>
<feature type="transmembrane region" description="Helical" evidence="1">
    <location>
        <begin position="254"/>
        <end position="272"/>
    </location>
</feature>
<gene>
    <name evidence="2" type="ORF">BSZ18_20960</name>
</gene>
<feature type="transmembrane region" description="Helical" evidence="1">
    <location>
        <begin position="53"/>
        <end position="71"/>
    </location>
</feature>